<organism evidence="1 2">
    <name type="scientific">Ooceraea biroi</name>
    <name type="common">Clonal raider ant</name>
    <name type="synonym">Cerapachys biroi</name>
    <dbReference type="NCBI Taxonomy" id="2015173"/>
    <lineage>
        <taxon>Eukaryota</taxon>
        <taxon>Metazoa</taxon>
        <taxon>Ecdysozoa</taxon>
        <taxon>Arthropoda</taxon>
        <taxon>Hexapoda</taxon>
        <taxon>Insecta</taxon>
        <taxon>Pterygota</taxon>
        <taxon>Neoptera</taxon>
        <taxon>Endopterygota</taxon>
        <taxon>Hymenoptera</taxon>
        <taxon>Apocrita</taxon>
        <taxon>Aculeata</taxon>
        <taxon>Formicoidea</taxon>
        <taxon>Formicidae</taxon>
        <taxon>Dorylinae</taxon>
        <taxon>Ooceraea</taxon>
    </lineage>
</organism>
<evidence type="ECO:0000313" key="2">
    <source>
        <dbReference type="Proteomes" id="UP000053097"/>
    </source>
</evidence>
<dbReference type="AlphaFoldDB" id="A0A026X1J4"/>
<feature type="non-terminal residue" evidence="1">
    <location>
        <position position="1"/>
    </location>
</feature>
<name>A0A026X1J4_OOCBI</name>
<proteinExistence type="predicted"/>
<accession>A0A026X1J4</accession>
<dbReference type="Proteomes" id="UP000053097">
    <property type="component" value="Unassembled WGS sequence"/>
</dbReference>
<dbReference type="OrthoDB" id="7699050at2759"/>
<dbReference type="EMBL" id="KK107029">
    <property type="protein sequence ID" value="EZA62170.1"/>
    <property type="molecule type" value="Genomic_DNA"/>
</dbReference>
<protein>
    <submittedName>
        <fullName evidence="1">Uncharacterized protein</fullName>
    </submittedName>
</protein>
<evidence type="ECO:0000313" key="1">
    <source>
        <dbReference type="EMBL" id="EZA62170.1"/>
    </source>
</evidence>
<gene>
    <name evidence="1" type="ORF">X777_06121</name>
</gene>
<sequence length="275" mass="32054">NAILKVLTSHSCFSYLPKDVRTLLKTPSITREIVQLEDGEYLHIGFKASIIAKLSNMHSHAIPSSLEIDISTDRAQLHRNGKIQIWPFNFELIMSFQFENKIPFIRKYIRKPHLPLQQFMRRMSEYHGQPIYYEKLTMNNHIRVSQSHESGPLIQDIICLHCKQYRKLECNNMTFNLRLNNNCCLLKCSSICLIQNILVPNGQYYLIIKKFKYIKDLYDVGILSDQVGFFVCSELLDNEMIPFTNVVTKCYRMPLFEIDKSDSSDSDEGIDTSNK</sequence>
<reference evidence="1 2" key="1">
    <citation type="journal article" date="2014" name="Curr. Biol.">
        <title>The genome of the clonal raider ant Cerapachys biroi.</title>
        <authorList>
            <person name="Oxley P.R."/>
            <person name="Ji L."/>
            <person name="Fetter-Pruneda I."/>
            <person name="McKenzie S.K."/>
            <person name="Li C."/>
            <person name="Hu H."/>
            <person name="Zhang G."/>
            <person name="Kronauer D.J."/>
        </authorList>
    </citation>
    <scope>NUCLEOTIDE SEQUENCE [LARGE SCALE GENOMIC DNA]</scope>
</reference>
<keyword evidence="2" id="KW-1185">Reference proteome</keyword>